<dbReference type="Gene3D" id="3.40.50.1010">
    <property type="entry name" value="5'-nuclease"/>
    <property type="match status" value="1"/>
</dbReference>
<comment type="caution">
    <text evidence="6">The sequence shown here is derived from an EMBL/GenBank/DDBJ whole genome shotgun (WGS) entry which is preliminary data.</text>
</comment>
<dbReference type="GO" id="GO:0004518">
    <property type="term" value="F:nuclease activity"/>
    <property type="evidence" value="ECO:0007669"/>
    <property type="project" value="UniProtKB-KW"/>
</dbReference>
<name>A0A543N9F8_9ACTN</name>
<feature type="domain" description="PIN" evidence="5">
    <location>
        <begin position="2"/>
        <end position="117"/>
    </location>
</feature>
<keyword evidence="1" id="KW-0540">Nuclease</keyword>
<evidence type="ECO:0000256" key="2">
    <source>
        <dbReference type="ARBA" id="ARBA00022723"/>
    </source>
</evidence>
<dbReference type="SUPFAM" id="SSF88723">
    <property type="entry name" value="PIN domain-like"/>
    <property type="match status" value="1"/>
</dbReference>
<keyword evidence="4" id="KW-0460">Magnesium</keyword>
<dbReference type="OrthoDB" id="4750219at2"/>
<dbReference type="GO" id="GO:0016787">
    <property type="term" value="F:hydrolase activity"/>
    <property type="evidence" value="ECO:0007669"/>
    <property type="project" value="UniProtKB-KW"/>
</dbReference>
<gene>
    <name evidence="6" type="ORF">FHX37_3818</name>
</gene>
<dbReference type="AlphaFoldDB" id="A0A543N9F8"/>
<dbReference type="Pfam" id="PF01850">
    <property type="entry name" value="PIN"/>
    <property type="match status" value="1"/>
</dbReference>
<organism evidence="6 7">
    <name type="scientific">Haloactinospora alba</name>
    <dbReference type="NCBI Taxonomy" id="405555"/>
    <lineage>
        <taxon>Bacteria</taxon>
        <taxon>Bacillati</taxon>
        <taxon>Actinomycetota</taxon>
        <taxon>Actinomycetes</taxon>
        <taxon>Streptosporangiales</taxon>
        <taxon>Nocardiopsidaceae</taxon>
        <taxon>Haloactinospora</taxon>
    </lineage>
</organism>
<accession>A0A543N9F8</accession>
<dbReference type="InterPro" id="IPR029060">
    <property type="entry name" value="PIN-like_dom_sf"/>
</dbReference>
<evidence type="ECO:0000313" key="7">
    <source>
        <dbReference type="Proteomes" id="UP000317422"/>
    </source>
</evidence>
<dbReference type="InterPro" id="IPR002716">
    <property type="entry name" value="PIN_dom"/>
</dbReference>
<evidence type="ECO:0000313" key="6">
    <source>
        <dbReference type="EMBL" id="TQN28473.1"/>
    </source>
</evidence>
<proteinExistence type="predicted"/>
<reference evidence="6 7" key="1">
    <citation type="submission" date="2019-06" db="EMBL/GenBank/DDBJ databases">
        <title>Sequencing the genomes of 1000 actinobacteria strains.</title>
        <authorList>
            <person name="Klenk H.-P."/>
        </authorList>
    </citation>
    <scope>NUCLEOTIDE SEQUENCE [LARGE SCALE GENOMIC DNA]</scope>
    <source>
        <strain evidence="6 7">DSM 45015</strain>
    </source>
</reference>
<dbReference type="CDD" id="cd09874">
    <property type="entry name" value="PIN_MT3492-like"/>
    <property type="match status" value="1"/>
</dbReference>
<sequence length="130" mass="14001">MIYLDASALITLVTGRVYADELRGFLAARPPMPMGTSTVGFVEVVRTLDRLGDFPNAMRDLRGDYTEILLTEEVRDMTVLLPAGVRTLDAIHVASAQVIGDALDTLVSYDKRMLDVAHSVGVPTAAPGLV</sequence>
<dbReference type="RefSeq" id="WP_141925521.1">
    <property type="nucleotide sequence ID" value="NZ_VFQC01000002.1"/>
</dbReference>
<keyword evidence="7" id="KW-1185">Reference proteome</keyword>
<dbReference type="EMBL" id="VFQC01000002">
    <property type="protein sequence ID" value="TQN28473.1"/>
    <property type="molecule type" value="Genomic_DNA"/>
</dbReference>
<evidence type="ECO:0000256" key="1">
    <source>
        <dbReference type="ARBA" id="ARBA00022722"/>
    </source>
</evidence>
<dbReference type="Proteomes" id="UP000317422">
    <property type="component" value="Unassembled WGS sequence"/>
</dbReference>
<evidence type="ECO:0000256" key="3">
    <source>
        <dbReference type="ARBA" id="ARBA00022801"/>
    </source>
</evidence>
<evidence type="ECO:0000259" key="5">
    <source>
        <dbReference type="Pfam" id="PF01850"/>
    </source>
</evidence>
<evidence type="ECO:0000256" key="4">
    <source>
        <dbReference type="ARBA" id="ARBA00022842"/>
    </source>
</evidence>
<dbReference type="GO" id="GO:0046872">
    <property type="term" value="F:metal ion binding"/>
    <property type="evidence" value="ECO:0007669"/>
    <property type="project" value="UniProtKB-KW"/>
</dbReference>
<keyword evidence="3" id="KW-0378">Hydrolase</keyword>
<protein>
    <recommendedName>
        <fullName evidence="5">PIN domain-containing protein</fullName>
    </recommendedName>
</protein>
<keyword evidence="2" id="KW-0479">Metal-binding</keyword>